<dbReference type="RefSeq" id="WP_185104710.1">
    <property type="nucleotide sequence ID" value="NZ_BAAAXY010000025.1"/>
</dbReference>
<dbReference type="Proteomes" id="UP000565579">
    <property type="component" value="Unassembled WGS sequence"/>
</dbReference>
<evidence type="ECO:0000313" key="2">
    <source>
        <dbReference type="EMBL" id="MBB6550440.1"/>
    </source>
</evidence>
<keyword evidence="1" id="KW-0732">Signal</keyword>
<accession>A0A7X0U0K9</accession>
<protein>
    <submittedName>
        <fullName evidence="2">Uncharacterized protein</fullName>
    </submittedName>
</protein>
<feature type="signal peptide" evidence="1">
    <location>
        <begin position="1"/>
        <end position="26"/>
    </location>
</feature>
<feature type="chain" id="PRO_5031562972" evidence="1">
    <location>
        <begin position="27"/>
        <end position="123"/>
    </location>
</feature>
<keyword evidence="3" id="KW-1185">Reference proteome</keyword>
<reference evidence="2 3" key="1">
    <citation type="submission" date="2020-08" db="EMBL/GenBank/DDBJ databases">
        <title>Sequencing the genomes of 1000 actinobacteria strains.</title>
        <authorList>
            <person name="Klenk H.-P."/>
        </authorList>
    </citation>
    <scope>NUCLEOTIDE SEQUENCE [LARGE SCALE GENOMIC DNA]</scope>
    <source>
        <strain evidence="2 3">DSM 43768</strain>
    </source>
</reference>
<name>A0A7X0U0K9_9ACTN</name>
<proteinExistence type="predicted"/>
<dbReference type="EMBL" id="JACHMI010000001">
    <property type="protein sequence ID" value="MBB6550440.1"/>
    <property type="molecule type" value="Genomic_DNA"/>
</dbReference>
<evidence type="ECO:0000256" key="1">
    <source>
        <dbReference type="SAM" id="SignalP"/>
    </source>
</evidence>
<gene>
    <name evidence="2" type="ORF">HD593_005235</name>
</gene>
<evidence type="ECO:0000313" key="3">
    <source>
        <dbReference type="Proteomes" id="UP000565579"/>
    </source>
</evidence>
<comment type="caution">
    <text evidence="2">The sequence shown here is derived from an EMBL/GenBank/DDBJ whole genome shotgun (WGS) entry which is preliminary data.</text>
</comment>
<dbReference type="AlphaFoldDB" id="A0A7X0U0K9"/>
<sequence length="123" mass="12984">MKLRSGLMVVAVVGATIAVTPAAAYADYYTTYKNSAARGGTLYLHSLMGPRKGGRTSIAGSLFRIYANTYNGADGGLYATANSVSGTVVLSHPRYNYGRSGCKWILGGSRVNHNLKCESRVAA</sequence>
<organism evidence="2 3">
    <name type="scientific">Nonomuraea rubra</name>
    <dbReference type="NCBI Taxonomy" id="46180"/>
    <lineage>
        <taxon>Bacteria</taxon>
        <taxon>Bacillati</taxon>
        <taxon>Actinomycetota</taxon>
        <taxon>Actinomycetes</taxon>
        <taxon>Streptosporangiales</taxon>
        <taxon>Streptosporangiaceae</taxon>
        <taxon>Nonomuraea</taxon>
    </lineage>
</organism>